<keyword evidence="2 7" id="KW-0813">Transport</keyword>
<keyword evidence="6 7" id="KW-0472">Membrane</keyword>
<dbReference type="Proteomes" id="UP000198703">
    <property type="component" value="Unassembled WGS sequence"/>
</dbReference>
<feature type="transmembrane region" description="Helical" evidence="7">
    <location>
        <begin position="152"/>
        <end position="173"/>
    </location>
</feature>
<keyword evidence="5 7" id="KW-1133">Transmembrane helix</keyword>
<evidence type="ECO:0000256" key="7">
    <source>
        <dbReference type="RuleBase" id="RU363032"/>
    </source>
</evidence>
<dbReference type="InterPro" id="IPR035906">
    <property type="entry name" value="MetI-like_sf"/>
</dbReference>
<dbReference type="SUPFAM" id="SSF161098">
    <property type="entry name" value="MetI-like"/>
    <property type="match status" value="1"/>
</dbReference>
<feature type="transmembrane region" description="Helical" evidence="7">
    <location>
        <begin position="291"/>
        <end position="314"/>
    </location>
</feature>
<dbReference type="CDD" id="cd06261">
    <property type="entry name" value="TM_PBP2"/>
    <property type="match status" value="1"/>
</dbReference>
<evidence type="ECO:0000313" key="9">
    <source>
        <dbReference type="EMBL" id="SEB03916.1"/>
    </source>
</evidence>
<dbReference type="EMBL" id="FNQM01000035">
    <property type="protein sequence ID" value="SEB03916.1"/>
    <property type="molecule type" value="Genomic_DNA"/>
</dbReference>
<dbReference type="OrthoDB" id="9807402at2"/>
<name>A0A1H4G2Q6_9RHOB</name>
<feature type="transmembrane region" description="Helical" evidence="7">
    <location>
        <begin position="185"/>
        <end position="204"/>
    </location>
</feature>
<keyword evidence="3" id="KW-1003">Cell membrane</keyword>
<sequence length="324" mass="33981">MNAVAAMALRRLALSAVVLSLVSAIVFVGTEILPGDALDSTIPADELIYYTAEDLSRMRAELGLDKPPVERFWSVFTGLATFDFGVTIVTREPVWDGIRHPLLNSLLMAGVAVVLTPLVAIGLGVLAALKPGGRLDAAISGATLFGYSMPDFVVGNVFIIVFALQLGLAPAVLMVAESAPAGEMLSVAALPVAALAVSGVAYQFRLLRAGMIEAMDSEFVERARLAGLSERRLVLTHALPGALIPMLNGSAQFVAGVVSGAVVIEAVFRYPGIGLELVRAVAQREVPTVQAIAFLAAFGVILSNLLADLAILALDPRVRRRADG</sequence>
<comment type="similarity">
    <text evidence="7">Belongs to the binding-protein-dependent transport system permease family.</text>
</comment>
<proteinExistence type="inferred from homology"/>
<dbReference type="AlphaFoldDB" id="A0A1H4G2Q6"/>
<accession>A0A1H4G2Q6</accession>
<evidence type="ECO:0000256" key="1">
    <source>
        <dbReference type="ARBA" id="ARBA00004651"/>
    </source>
</evidence>
<dbReference type="Pfam" id="PF00528">
    <property type="entry name" value="BPD_transp_1"/>
    <property type="match status" value="1"/>
</dbReference>
<evidence type="ECO:0000256" key="3">
    <source>
        <dbReference type="ARBA" id="ARBA00022475"/>
    </source>
</evidence>
<comment type="subcellular location">
    <subcellularLocation>
        <location evidence="1 7">Cell membrane</location>
        <topology evidence="1 7">Multi-pass membrane protein</topology>
    </subcellularLocation>
</comment>
<protein>
    <submittedName>
        <fullName evidence="9">Peptide/nickel transport system permease protein</fullName>
    </submittedName>
</protein>
<dbReference type="PANTHER" id="PTHR43163:SF3">
    <property type="entry name" value="PEPTIDE ABC TRANSPORTER PERMEASE PROTEIN"/>
    <property type="match status" value="1"/>
</dbReference>
<feature type="domain" description="ABC transmembrane type-1" evidence="8">
    <location>
        <begin position="102"/>
        <end position="307"/>
    </location>
</feature>
<dbReference type="PANTHER" id="PTHR43163">
    <property type="entry name" value="DIPEPTIDE TRANSPORT SYSTEM PERMEASE PROTEIN DPPB-RELATED"/>
    <property type="match status" value="1"/>
</dbReference>
<evidence type="ECO:0000256" key="6">
    <source>
        <dbReference type="ARBA" id="ARBA00023136"/>
    </source>
</evidence>
<evidence type="ECO:0000256" key="5">
    <source>
        <dbReference type="ARBA" id="ARBA00022989"/>
    </source>
</evidence>
<dbReference type="Gene3D" id="1.10.3720.10">
    <property type="entry name" value="MetI-like"/>
    <property type="match status" value="1"/>
</dbReference>
<organism evidence="9 10">
    <name type="scientific">Rubrimonas cliftonensis</name>
    <dbReference type="NCBI Taxonomy" id="89524"/>
    <lineage>
        <taxon>Bacteria</taxon>
        <taxon>Pseudomonadati</taxon>
        <taxon>Pseudomonadota</taxon>
        <taxon>Alphaproteobacteria</taxon>
        <taxon>Rhodobacterales</taxon>
        <taxon>Paracoccaceae</taxon>
        <taxon>Rubrimonas</taxon>
    </lineage>
</organism>
<dbReference type="STRING" id="89524.SAMN05444370_13515"/>
<gene>
    <name evidence="9" type="ORF">SAMN05444370_13515</name>
</gene>
<reference evidence="9 10" key="1">
    <citation type="submission" date="2016-10" db="EMBL/GenBank/DDBJ databases">
        <authorList>
            <person name="de Groot N.N."/>
        </authorList>
    </citation>
    <scope>NUCLEOTIDE SEQUENCE [LARGE SCALE GENOMIC DNA]</scope>
    <source>
        <strain evidence="9 10">DSM 15345</strain>
    </source>
</reference>
<dbReference type="PROSITE" id="PS50928">
    <property type="entry name" value="ABC_TM1"/>
    <property type="match status" value="1"/>
</dbReference>
<dbReference type="InterPro" id="IPR000515">
    <property type="entry name" value="MetI-like"/>
</dbReference>
<evidence type="ECO:0000259" key="8">
    <source>
        <dbReference type="PROSITE" id="PS50928"/>
    </source>
</evidence>
<keyword evidence="10" id="KW-1185">Reference proteome</keyword>
<keyword evidence="4 7" id="KW-0812">Transmembrane</keyword>
<evidence type="ECO:0000313" key="10">
    <source>
        <dbReference type="Proteomes" id="UP000198703"/>
    </source>
</evidence>
<evidence type="ECO:0000256" key="2">
    <source>
        <dbReference type="ARBA" id="ARBA00022448"/>
    </source>
</evidence>
<dbReference type="RefSeq" id="WP_093256578.1">
    <property type="nucleotide sequence ID" value="NZ_FNQM01000035.1"/>
</dbReference>
<evidence type="ECO:0000256" key="4">
    <source>
        <dbReference type="ARBA" id="ARBA00022692"/>
    </source>
</evidence>
<feature type="transmembrane region" description="Helical" evidence="7">
    <location>
        <begin position="102"/>
        <end position="129"/>
    </location>
</feature>
<dbReference type="GO" id="GO:0005886">
    <property type="term" value="C:plasma membrane"/>
    <property type="evidence" value="ECO:0007669"/>
    <property type="project" value="UniProtKB-SubCell"/>
</dbReference>
<dbReference type="GO" id="GO:0055085">
    <property type="term" value="P:transmembrane transport"/>
    <property type="evidence" value="ECO:0007669"/>
    <property type="project" value="InterPro"/>
</dbReference>